<evidence type="ECO:0000313" key="3">
    <source>
        <dbReference type="Proteomes" id="UP000255024"/>
    </source>
</evidence>
<sequence length="67" mass="7732">MALVRGKKELINPYSYSIFLFFVYVGVSRGMLLLLPTRLYNKKILVVDIVILCLFFLYAFLPLLGLT</sequence>
<gene>
    <name evidence="2" type="ORF">NCTC11179_02307</name>
</gene>
<name>A0A378U2Z0_MYROD</name>
<dbReference type="EMBL" id="UGQL01000002">
    <property type="protein sequence ID" value="STZ68830.1"/>
    <property type="molecule type" value="Genomic_DNA"/>
</dbReference>
<keyword evidence="1" id="KW-1133">Transmembrane helix</keyword>
<accession>A0A378U2Z0</accession>
<dbReference type="Proteomes" id="UP000255024">
    <property type="component" value="Unassembled WGS sequence"/>
</dbReference>
<evidence type="ECO:0000256" key="1">
    <source>
        <dbReference type="SAM" id="Phobius"/>
    </source>
</evidence>
<feature type="transmembrane region" description="Helical" evidence="1">
    <location>
        <begin position="44"/>
        <end position="64"/>
    </location>
</feature>
<evidence type="ECO:0000313" key="2">
    <source>
        <dbReference type="EMBL" id="STZ68830.1"/>
    </source>
</evidence>
<reference evidence="2 3" key="1">
    <citation type="submission" date="2018-06" db="EMBL/GenBank/DDBJ databases">
        <authorList>
            <consortium name="Pathogen Informatics"/>
            <person name="Doyle S."/>
        </authorList>
    </citation>
    <scope>NUCLEOTIDE SEQUENCE [LARGE SCALE GENOMIC DNA]</scope>
    <source>
        <strain evidence="2 3">NCTC11179</strain>
    </source>
</reference>
<keyword evidence="3" id="KW-1185">Reference proteome</keyword>
<dbReference type="AlphaFoldDB" id="A0A378U2Z0"/>
<feature type="transmembrane region" description="Helical" evidence="1">
    <location>
        <begin position="14"/>
        <end position="32"/>
    </location>
</feature>
<protein>
    <submittedName>
        <fullName evidence="2">Uncharacterized protein</fullName>
    </submittedName>
</protein>
<keyword evidence="1" id="KW-0812">Transmembrane</keyword>
<proteinExistence type="predicted"/>
<organism evidence="2 3">
    <name type="scientific">Myroides odoratus</name>
    <name type="common">Flavobacterium odoratum</name>
    <dbReference type="NCBI Taxonomy" id="256"/>
    <lineage>
        <taxon>Bacteria</taxon>
        <taxon>Pseudomonadati</taxon>
        <taxon>Bacteroidota</taxon>
        <taxon>Flavobacteriia</taxon>
        <taxon>Flavobacteriales</taxon>
        <taxon>Flavobacteriaceae</taxon>
        <taxon>Myroides</taxon>
    </lineage>
</organism>
<keyword evidence="1" id="KW-0472">Membrane</keyword>